<organism evidence="2 3">
    <name type="scientific">Dendrothele bispora (strain CBS 962.96)</name>
    <dbReference type="NCBI Taxonomy" id="1314807"/>
    <lineage>
        <taxon>Eukaryota</taxon>
        <taxon>Fungi</taxon>
        <taxon>Dikarya</taxon>
        <taxon>Basidiomycota</taxon>
        <taxon>Agaricomycotina</taxon>
        <taxon>Agaricomycetes</taxon>
        <taxon>Agaricomycetidae</taxon>
        <taxon>Agaricales</taxon>
        <taxon>Agaricales incertae sedis</taxon>
        <taxon>Dendrothele</taxon>
    </lineage>
</organism>
<feature type="domain" description="SET" evidence="1">
    <location>
        <begin position="363"/>
        <end position="564"/>
    </location>
</feature>
<dbReference type="SMART" id="SM00317">
    <property type="entry name" value="SET"/>
    <property type="match status" value="1"/>
</dbReference>
<dbReference type="SUPFAM" id="SSF48452">
    <property type="entry name" value="TPR-like"/>
    <property type="match status" value="1"/>
</dbReference>
<reference evidence="2 3" key="1">
    <citation type="journal article" date="2019" name="Nat. Ecol. Evol.">
        <title>Megaphylogeny resolves global patterns of mushroom evolution.</title>
        <authorList>
            <person name="Varga T."/>
            <person name="Krizsan K."/>
            <person name="Foldi C."/>
            <person name="Dima B."/>
            <person name="Sanchez-Garcia M."/>
            <person name="Sanchez-Ramirez S."/>
            <person name="Szollosi G.J."/>
            <person name="Szarkandi J.G."/>
            <person name="Papp V."/>
            <person name="Albert L."/>
            <person name="Andreopoulos W."/>
            <person name="Angelini C."/>
            <person name="Antonin V."/>
            <person name="Barry K.W."/>
            <person name="Bougher N.L."/>
            <person name="Buchanan P."/>
            <person name="Buyck B."/>
            <person name="Bense V."/>
            <person name="Catcheside P."/>
            <person name="Chovatia M."/>
            <person name="Cooper J."/>
            <person name="Damon W."/>
            <person name="Desjardin D."/>
            <person name="Finy P."/>
            <person name="Geml J."/>
            <person name="Haridas S."/>
            <person name="Hughes K."/>
            <person name="Justo A."/>
            <person name="Karasinski D."/>
            <person name="Kautmanova I."/>
            <person name="Kiss B."/>
            <person name="Kocsube S."/>
            <person name="Kotiranta H."/>
            <person name="LaButti K.M."/>
            <person name="Lechner B.E."/>
            <person name="Liimatainen K."/>
            <person name="Lipzen A."/>
            <person name="Lukacs Z."/>
            <person name="Mihaltcheva S."/>
            <person name="Morgado L.N."/>
            <person name="Niskanen T."/>
            <person name="Noordeloos M.E."/>
            <person name="Ohm R.A."/>
            <person name="Ortiz-Santana B."/>
            <person name="Ovrebo C."/>
            <person name="Racz N."/>
            <person name="Riley R."/>
            <person name="Savchenko A."/>
            <person name="Shiryaev A."/>
            <person name="Soop K."/>
            <person name="Spirin V."/>
            <person name="Szebenyi C."/>
            <person name="Tomsovsky M."/>
            <person name="Tulloss R.E."/>
            <person name="Uehling J."/>
            <person name="Grigoriev I.V."/>
            <person name="Vagvolgyi C."/>
            <person name="Papp T."/>
            <person name="Martin F.M."/>
            <person name="Miettinen O."/>
            <person name="Hibbett D.S."/>
            <person name="Nagy L.G."/>
        </authorList>
    </citation>
    <scope>NUCLEOTIDE SEQUENCE [LARGE SCALE GENOMIC DNA]</scope>
    <source>
        <strain evidence="2 3">CBS 962.96</strain>
    </source>
</reference>
<gene>
    <name evidence="2" type="ORF">K435DRAFT_652114</name>
</gene>
<evidence type="ECO:0000313" key="2">
    <source>
        <dbReference type="EMBL" id="THV03045.1"/>
    </source>
</evidence>
<keyword evidence="3" id="KW-1185">Reference proteome</keyword>
<sequence>MNSGDRPPHLSLDLPPDELVARMEQMRSWLQKQNELPPAIAPPVDRFSRIEQQLMKNNYFGAGEVMMPQTYIGSPKNSSSVPLEELSRVSISEMMLRKVHKGKFLLCRSVAPMIRVVGSQTVVEDPDGAITDLAIYNFPTTGPGSSSESINKLFPIGTIMAVREPLLKLGTQGGDPLIRVDSISDIVFLDQNDSVCFGIKWSFPLNSSPSPASAEKLKIVGNNHFARGEWLLAVFAYSKGLRLDKDAYLLRSNRAETYLRLSYYSAALLDAQAVLSNDVVDSKSRWKAQCRAGKALYFQGEYAAARSMFQEAMMFPEDEDSKTWIKRIDKREEESNLGRYDWRNIYTESLKSPHIQHIADFRGPIEVKPLTGRGGGRGVVATADIGVGQLLVVEKPFGSMFPSDLPSGERLGSFNLITKTVDSTCHTVLISKVMERLWGNPECHSAVFNLFAGPEHPTPSSPKTPSFPDSGIQFPFRSAVDIDASHLEAVVSYNAFSPQPLVALETKKMEKTKSLETPSALYLFSSLFNHSCLPNAQWTCFGNIMVIRAIKPISTGEEIYISYSQGPGSIEERQKVLQKHFLSGCSCSLCTDDRADGAANCQRREDLGGKLYEVSSIAESRRLLRQMESTYKSTRSDLRPEMFPAKHRLAEVIRAELKSSYSRLPKSTLQSRVKEAVAFDIDALRNAGVTIEDQMPAANQLVPDLDIVMLISDYLAIAVNFLNLDDQVRAKGWVKAAELAHKTGLGGDKTLFKLLFGKVVDGMGIREFVYSVI</sequence>
<dbReference type="PANTHER" id="PTHR47643">
    <property type="entry name" value="TPR DOMAIN PROTEIN (AFU_ORTHOLOGUE AFUA_5G12710)"/>
    <property type="match status" value="1"/>
</dbReference>
<dbReference type="InterPro" id="IPR011990">
    <property type="entry name" value="TPR-like_helical_dom_sf"/>
</dbReference>
<dbReference type="PROSITE" id="PS50280">
    <property type="entry name" value="SET"/>
    <property type="match status" value="1"/>
</dbReference>
<dbReference type="Gene3D" id="1.25.40.10">
    <property type="entry name" value="Tetratricopeptide repeat domain"/>
    <property type="match status" value="1"/>
</dbReference>
<dbReference type="InterPro" id="IPR001214">
    <property type="entry name" value="SET_dom"/>
</dbReference>
<dbReference type="AlphaFoldDB" id="A0A4S8MJU9"/>
<name>A0A4S8MJU9_DENBC</name>
<dbReference type="OrthoDB" id="5945798at2759"/>
<dbReference type="Proteomes" id="UP000297245">
    <property type="component" value="Unassembled WGS sequence"/>
</dbReference>
<accession>A0A4S8MJU9</accession>
<dbReference type="InterPro" id="IPR046341">
    <property type="entry name" value="SET_dom_sf"/>
</dbReference>
<dbReference type="Gene3D" id="2.170.270.10">
    <property type="entry name" value="SET domain"/>
    <property type="match status" value="1"/>
</dbReference>
<proteinExistence type="predicted"/>
<dbReference type="Pfam" id="PF00856">
    <property type="entry name" value="SET"/>
    <property type="match status" value="1"/>
</dbReference>
<evidence type="ECO:0000259" key="1">
    <source>
        <dbReference type="PROSITE" id="PS50280"/>
    </source>
</evidence>
<dbReference type="InterPro" id="IPR053209">
    <property type="entry name" value="Gramillin-biosynth_MTr"/>
</dbReference>
<dbReference type="EMBL" id="ML179071">
    <property type="protein sequence ID" value="THV03045.1"/>
    <property type="molecule type" value="Genomic_DNA"/>
</dbReference>
<dbReference type="SUPFAM" id="SSF82199">
    <property type="entry name" value="SET domain"/>
    <property type="match status" value="1"/>
</dbReference>
<evidence type="ECO:0000313" key="3">
    <source>
        <dbReference type="Proteomes" id="UP000297245"/>
    </source>
</evidence>
<dbReference type="PANTHER" id="PTHR47643:SF2">
    <property type="entry name" value="TPR DOMAIN PROTEIN (AFU_ORTHOLOGUE AFUA_5G12710)"/>
    <property type="match status" value="1"/>
</dbReference>
<protein>
    <submittedName>
        <fullName evidence="2">SET domain-containing protein</fullName>
    </submittedName>
</protein>